<name>A0ABT9IJM2_9MICC</name>
<evidence type="ECO:0000256" key="1">
    <source>
        <dbReference type="ARBA" id="ARBA00023015"/>
    </source>
</evidence>
<evidence type="ECO:0000259" key="5">
    <source>
        <dbReference type="PROSITE" id="PS51078"/>
    </source>
</evidence>
<dbReference type="RefSeq" id="WP_305994824.1">
    <property type="nucleotide sequence ID" value="NZ_JAVALS010000001.1"/>
</dbReference>
<keyword evidence="1" id="KW-0805">Transcription regulation</keyword>
<evidence type="ECO:0000256" key="3">
    <source>
        <dbReference type="ARBA" id="ARBA00023163"/>
    </source>
</evidence>
<dbReference type="InterPro" id="IPR036390">
    <property type="entry name" value="WH_DNA-bd_sf"/>
</dbReference>
<evidence type="ECO:0000313" key="7">
    <source>
        <dbReference type="Proteomes" id="UP001232725"/>
    </source>
</evidence>
<dbReference type="EMBL" id="JAVALS010000001">
    <property type="protein sequence ID" value="MDP5225783.1"/>
    <property type="molecule type" value="Genomic_DNA"/>
</dbReference>
<dbReference type="Gene3D" id="3.30.450.40">
    <property type="match status" value="1"/>
</dbReference>
<protein>
    <submittedName>
        <fullName evidence="6">IclR family transcriptional regulator</fullName>
    </submittedName>
</protein>
<evidence type="ECO:0000313" key="6">
    <source>
        <dbReference type="EMBL" id="MDP5225783.1"/>
    </source>
</evidence>
<keyword evidence="7" id="KW-1185">Reference proteome</keyword>
<keyword evidence="3" id="KW-0804">Transcription</keyword>
<organism evidence="6 7">
    <name type="scientific">Arthrobacter horti</name>
    <dbReference type="NCBI Taxonomy" id="3068273"/>
    <lineage>
        <taxon>Bacteria</taxon>
        <taxon>Bacillati</taxon>
        <taxon>Actinomycetota</taxon>
        <taxon>Actinomycetes</taxon>
        <taxon>Micrococcales</taxon>
        <taxon>Micrococcaceae</taxon>
        <taxon>Arthrobacter</taxon>
    </lineage>
</organism>
<proteinExistence type="predicted"/>
<dbReference type="Proteomes" id="UP001232725">
    <property type="component" value="Unassembled WGS sequence"/>
</dbReference>
<dbReference type="PROSITE" id="PS51077">
    <property type="entry name" value="HTH_ICLR"/>
    <property type="match status" value="1"/>
</dbReference>
<feature type="domain" description="HTH iclR-type" evidence="4">
    <location>
        <begin position="17"/>
        <end position="82"/>
    </location>
</feature>
<feature type="domain" description="IclR-ED" evidence="5">
    <location>
        <begin position="83"/>
        <end position="265"/>
    </location>
</feature>
<dbReference type="SUPFAM" id="SSF55781">
    <property type="entry name" value="GAF domain-like"/>
    <property type="match status" value="1"/>
</dbReference>
<dbReference type="InterPro" id="IPR014757">
    <property type="entry name" value="Tscrpt_reg_IclR_C"/>
</dbReference>
<dbReference type="PROSITE" id="PS51078">
    <property type="entry name" value="ICLR_ED"/>
    <property type="match status" value="1"/>
</dbReference>
<accession>A0ABT9IJM2</accession>
<dbReference type="SUPFAM" id="SSF46785">
    <property type="entry name" value="Winged helix' DNA-binding domain"/>
    <property type="match status" value="1"/>
</dbReference>
<evidence type="ECO:0000256" key="2">
    <source>
        <dbReference type="ARBA" id="ARBA00023125"/>
    </source>
</evidence>
<dbReference type="Pfam" id="PF09339">
    <property type="entry name" value="HTH_IclR"/>
    <property type="match status" value="1"/>
</dbReference>
<dbReference type="InterPro" id="IPR005471">
    <property type="entry name" value="Tscrpt_reg_IclR_N"/>
</dbReference>
<dbReference type="PANTHER" id="PTHR30136">
    <property type="entry name" value="HELIX-TURN-HELIX TRANSCRIPTIONAL REGULATOR, ICLR FAMILY"/>
    <property type="match status" value="1"/>
</dbReference>
<dbReference type="PANTHER" id="PTHR30136:SF24">
    <property type="entry name" value="HTH-TYPE TRANSCRIPTIONAL REPRESSOR ALLR"/>
    <property type="match status" value="1"/>
</dbReference>
<evidence type="ECO:0000259" key="4">
    <source>
        <dbReference type="PROSITE" id="PS51077"/>
    </source>
</evidence>
<dbReference type="InterPro" id="IPR050707">
    <property type="entry name" value="HTH_MetabolicPath_Reg"/>
</dbReference>
<reference evidence="6 7" key="1">
    <citation type="submission" date="2023-08" db="EMBL/GenBank/DDBJ databases">
        <title>Arthrobacter horti sp. nov., isolated from forest soil.</title>
        <authorList>
            <person name="Park M."/>
        </authorList>
    </citation>
    <scope>NUCLEOTIDE SEQUENCE [LARGE SCALE GENOMIC DNA]</scope>
    <source>
        <strain evidence="6 7">YJM1</strain>
    </source>
</reference>
<dbReference type="Gene3D" id="1.10.10.10">
    <property type="entry name" value="Winged helix-like DNA-binding domain superfamily/Winged helix DNA-binding domain"/>
    <property type="match status" value="1"/>
</dbReference>
<dbReference type="Pfam" id="PF01614">
    <property type="entry name" value="IclR_C"/>
    <property type="match status" value="1"/>
</dbReference>
<sequence length="279" mass="29962">MPDFSTPPSEAGERNSSASLRKALRLVMIVAAQQPGTDGMALAELSEVAGVNKSTVLRLSSPLLDEKLLERDAETGRFRLGPGCLSLGQSYLQGIDLRSVARPELRGLMRLTQGTCHLVVLTGRDVVYVDKVEDEAVVRMASRIGATMPAYCTAVGKAMLAYSPEETVAEALAGTLEPVTDRTITDPVLLRAEFEAIRRRGYAIDDRENEPEVRCVAAPIFGSEDRVIAALSVSSLASRMTARRVRDVGPSAARAALRISARMGSRKAAILLERPAAAE</sequence>
<comment type="caution">
    <text evidence="6">The sequence shown here is derived from an EMBL/GenBank/DDBJ whole genome shotgun (WGS) entry which is preliminary data.</text>
</comment>
<gene>
    <name evidence="6" type="ORF">Q9R02_01260</name>
</gene>
<dbReference type="InterPro" id="IPR036388">
    <property type="entry name" value="WH-like_DNA-bd_sf"/>
</dbReference>
<dbReference type="SMART" id="SM00346">
    <property type="entry name" value="HTH_ICLR"/>
    <property type="match status" value="1"/>
</dbReference>
<dbReference type="InterPro" id="IPR029016">
    <property type="entry name" value="GAF-like_dom_sf"/>
</dbReference>
<keyword evidence="2" id="KW-0238">DNA-binding</keyword>